<dbReference type="OrthoDB" id="5224615at2759"/>
<evidence type="ECO:0000313" key="3">
    <source>
        <dbReference type="Proteomes" id="UP000019374"/>
    </source>
</evidence>
<gene>
    <name evidence="2" type="ORF">OCS_06100</name>
</gene>
<feature type="domain" description="LAA1-like C-terminal TPR repeats" evidence="1">
    <location>
        <begin position="1"/>
        <end position="68"/>
    </location>
</feature>
<name>T4ZYH8_OPHSC</name>
<organism evidence="2 3">
    <name type="scientific">Ophiocordyceps sinensis (strain Co18 / CGMCC 3.14243)</name>
    <name type="common">Yarsagumba caterpillar fungus</name>
    <name type="synonym">Hirsutella sinensis</name>
    <dbReference type="NCBI Taxonomy" id="911162"/>
    <lineage>
        <taxon>Eukaryota</taxon>
        <taxon>Fungi</taxon>
        <taxon>Dikarya</taxon>
        <taxon>Ascomycota</taxon>
        <taxon>Pezizomycotina</taxon>
        <taxon>Sordariomycetes</taxon>
        <taxon>Hypocreomycetidae</taxon>
        <taxon>Hypocreales</taxon>
        <taxon>Ophiocordycipitaceae</taxon>
        <taxon>Ophiocordyceps</taxon>
    </lineage>
</organism>
<proteinExistence type="predicted"/>
<dbReference type="Pfam" id="PF25808">
    <property type="entry name" value="TPR_LAA1_C"/>
    <property type="match status" value="1"/>
</dbReference>
<sequence length="88" mass="9082">MSVVIPTLMARATGEGQEAYGETSARLLELAAVDQGAFRAIVGAMSGGQRAFLEDVIRSGRHAANGADKASADVSQQPSITLKMDFGG</sequence>
<evidence type="ECO:0000313" key="2">
    <source>
        <dbReference type="EMBL" id="EQK98189.1"/>
    </source>
</evidence>
<dbReference type="AlphaFoldDB" id="T4ZYH8"/>
<dbReference type="InterPro" id="IPR057981">
    <property type="entry name" value="TPR_LAA1-like_C"/>
</dbReference>
<dbReference type="EMBL" id="KE655327">
    <property type="protein sequence ID" value="EQK98189.1"/>
    <property type="molecule type" value="Genomic_DNA"/>
</dbReference>
<dbReference type="HOGENOM" id="CLU_2469682_0_0_1"/>
<reference evidence="2 3" key="1">
    <citation type="journal article" date="2013" name="Chin. Sci. Bull.">
        <title>Genome survey uncovers the secrets of sex and lifestyle in caterpillar fungus.</title>
        <authorList>
            <person name="Hu X."/>
            <person name="Zhang Y."/>
            <person name="Xiao G."/>
            <person name="Zheng P."/>
            <person name="Xia Y."/>
            <person name="Zhang X."/>
            <person name="St Leger R.J."/>
            <person name="Liu X."/>
            <person name="Wang C."/>
        </authorList>
    </citation>
    <scope>NUCLEOTIDE SEQUENCE [LARGE SCALE GENOMIC DNA]</scope>
    <source>
        <strain evidence="3">Co18 / CGMCC 3.14243</strain>
        <tissue evidence="2">Fruit-body</tissue>
    </source>
</reference>
<protein>
    <submittedName>
        <fullName evidence="2">HEAT repeat protein</fullName>
    </submittedName>
</protein>
<accession>T4ZYH8</accession>
<dbReference type="Proteomes" id="UP000019374">
    <property type="component" value="Unassembled WGS sequence"/>
</dbReference>
<evidence type="ECO:0000259" key="1">
    <source>
        <dbReference type="Pfam" id="PF25808"/>
    </source>
</evidence>
<dbReference type="eggNOG" id="KOG1822">
    <property type="taxonomic scope" value="Eukaryota"/>
</dbReference>